<dbReference type="EMBL" id="FCNY02000003">
    <property type="protein sequence ID" value="SAL24528.1"/>
    <property type="molecule type" value="Genomic_DNA"/>
</dbReference>
<dbReference type="Proteomes" id="UP000054740">
    <property type="component" value="Unassembled WGS sequence"/>
</dbReference>
<name>A0A158FXB6_CABCO</name>
<keyword evidence="2" id="KW-1185">Reference proteome</keyword>
<dbReference type="RefSeq" id="WP_045459987.1">
    <property type="nucleotide sequence ID" value="NZ_AP014579.1"/>
</dbReference>
<dbReference type="Gene3D" id="1.20.120.450">
    <property type="entry name" value="dinb family like domain"/>
    <property type="match status" value="1"/>
</dbReference>
<evidence type="ECO:0000313" key="2">
    <source>
        <dbReference type="Proteomes" id="UP000054740"/>
    </source>
</evidence>
<dbReference type="InterPro" id="IPR034660">
    <property type="entry name" value="DinB/YfiT-like"/>
</dbReference>
<proteinExistence type="predicted"/>
<organism evidence="1 2">
    <name type="scientific">Caballeronia cordobensis</name>
    <name type="common">Burkholderia cordobensis</name>
    <dbReference type="NCBI Taxonomy" id="1353886"/>
    <lineage>
        <taxon>Bacteria</taxon>
        <taxon>Pseudomonadati</taxon>
        <taxon>Pseudomonadota</taxon>
        <taxon>Betaproteobacteria</taxon>
        <taxon>Burkholderiales</taxon>
        <taxon>Burkholderiaceae</taxon>
        <taxon>Caballeronia</taxon>
    </lineage>
</organism>
<reference evidence="2" key="1">
    <citation type="submission" date="2016-01" db="EMBL/GenBank/DDBJ databases">
        <authorList>
            <person name="Peeters C."/>
        </authorList>
    </citation>
    <scope>NUCLEOTIDE SEQUENCE [LARGE SCALE GENOMIC DNA]</scope>
</reference>
<sequence>MQLTRLLVPTFLQTLNNLSAWLDKATAHESAKNADFQADALMSLRLAPDMYPLAAQVRFVCFQSQEPAYRLRGIEVPQALLNVRAEGWKSNEQPGSLADARARLADAIAFLSELPDDALDAGADRQIALTLPNGVVFDMTGEQYARDWSLPQFYFHTVTAYGILRNHGVPLGKPDYVSHMFAYLRPGTMPQN</sequence>
<dbReference type="InterPro" id="IPR018531">
    <property type="entry name" value="DUF1993"/>
</dbReference>
<accession>A0A158FXB6</accession>
<dbReference type="PANTHER" id="PTHR36922">
    <property type="entry name" value="BLL2446 PROTEIN"/>
    <property type="match status" value="1"/>
</dbReference>
<dbReference type="Pfam" id="PF09351">
    <property type="entry name" value="DUF1993"/>
    <property type="match status" value="1"/>
</dbReference>
<protein>
    <submittedName>
        <fullName evidence="1">PF09351 domain protein</fullName>
    </submittedName>
</protein>
<evidence type="ECO:0000313" key="1">
    <source>
        <dbReference type="EMBL" id="SAL24528.1"/>
    </source>
</evidence>
<gene>
    <name evidence="1" type="ORF">AWB70_01335</name>
</gene>
<dbReference type="AlphaFoldDB" id="A0A158FXB6"/>
<dbReference type="SUPFAM" id="SSF109854">
    <property type="entry name" value="DinB/YfiT-like putative metalloenzymes"/>
    <property type="match status" value="1"/>
</dbReference>
<dbReference type="PANTHER" id="PTHR36922:SF1">
    <property type="entry name" value="DUF1993 DOMAIN-CONTAINING PROTEIN"/>
    <property type="match status" value="1"/>
</dbReference>